<dbReference type="Gene3D" id="3.10.290.10">
    <property type="entry name" value="RNA-binding S4 domain"/>
    <property type="match status" value="1"/>
</dbReference>
<accession>A0A327WF47</accession>
<organism evidence="7 8">
    <name type="scientific">Chitinophaga dinghuensis</name>
    <dbReference type="NCBI Taxonomy" id="1539050"/>
    <lineage>
        <taxon>Bacteria</taxon>
        <taxon>Pseudomonadati</taxon>
        <taxon>Bacteroidota</taxon>
        <taxon>Chitinophagia</taxon>
        <taxon>Chitinophagales</taxon>
        <taxon>Chitinophagaceae</taxon>
        <taxon>Chitinophaga</taxon>
    </lineage>
</organism>
<reference evidence="7 8" key="1">
    <citation type="submission" date="2018-06" db="EMBL/GenBank/DDBJ databases">
        <title>Genomic Encyclopedia of Archaeal and Bacterial Type Strains, Phase II (KMG-II): from individual species to whole genera.</title>
        <authorList>
            <person name="Goeker M."/>
        </authorList>
    </citation>
    <scope>NUCLEOTIDE SEQUENCE [LARGE SCALE GENOMIC DNA]</scope>
    <source>
        <strain evidence="7 8">DSM 29821</strain>
    </source>
</reference>
<keyword evidence="8" id="KW-1185">Reference proteome</keyword>
<dbReference type="RefSeq" id="WP_111591658.1">
    <property type="nucleotide sequence ID" value="NZ_QLMA01000002.1"/>
</dbReference>
<sequence>MSTNEKIRVDKYLWAIRVFKTRSQASDACDGGKVKLNGNTVKAAKPVAIGDKFEVKTEARKWVIEVVGLIANRVAYTEAVKYYVDNTPDEDKLAPAFVPSVFQTGKRQTKIGRPTKKDRRNLDDFMGTED</sequence>
<dbReference type="Proteomes" id="UP000249819">
    <property type="component" value="Unassembled WGS sequence"/>
</dbReference>
<dbReference type="GO" id="GO:0003677">
    <property type="term" value="F:DNA binding"/>
    <property type="evidence" value="ECO:0007669"/>
    <property type="project" value="UniProtKB-KW"/>
</dbReference>
<evidence type="ECO:0000256" key="5">
    <source>
        <dbReference type="SAM" id="MobiDB-lite"/>
    </source>
</evidence>
<dbReference type="InterPro" id="IPR002942">
    <property type="entry name" value="S4_RNA-bd"/>
</dbReference>
<feature type="compositionally biased region" description="Basic residues" evidence="5">
    <location>
        <begin position="107"/>
        <end position="119"/>
    </location>
</feature>
<dbReference type="SUPFAM" id="SSF55174">
    <property type="entry name" value="Alpha-L RNA-binding motif"/>
    <property type="match status" value="1"/>
</dbReference>
<gene>
    <name evidence="7" type="ORF">CLV59_102757</name>
</gene>
<dbReference type="EMBL" id="QLMA01000002">
    <property type="protein sequence ID" value="RAJ86046.1"/>
    <property type="molecule type" value="Genomic_DNA"/>
</dbReference>
<evidence type="ECO:0000259" key="6">
    <source>
        <dbReference type="SMART" id="SM00363"/>
    </source>
</evidence>
<keyword evidence="3" id="KW-0238">DNA-binding</keyword>
<keyword evidence="2 4" id="KW-0694">RNA-binding</keyword>
<dbReference type="AlphaFoldDB" id="A0A327WF47"/>
<protein>
    <submittedName>
        <fullName evidence="7">Ribosome-associated heat shock protein Hsp15</fullName>
    </submittedName>
</protein>
<dbReference type="InterPro" id="IPR036986">
    <property type="entry name" value="S4_RNA-bd_sf"/>
</dbReference>
<keyword evidence="7" id="KW-0346">Stress response</keyword>
<dbReference type="Pfam" id="PF01479">
    <property type="entry name" value="S4"/>
    <property type="match status" value="1"/>
</dbReference>
<dbReference type="CDD" id="cd00165">
    <property type="entry name" value="S4"/>
    <property type="match status" value="1"/>
</dbReference>
<proteinExistence type="inferred from homology"/>
<dbReference type="GO" id="GO:0034605">
    <property type="term" value="P:cellular response to heat"/>
    <property type="evidence" value="ECO:0007669"/>
    <property type="project" value="InterPro"/>
</dbReference>
<evidence type="ECO:0000256" key="3">
    <source>
        <dbReference type="ARBA" id="ARBA00023125"/>
    </source>
</evidence>
<feature type="region of interest" description="Disordered" evidence="5">
    <location>
        <begin position="107"/>
        <end position="130"/>
    </location>
</feature>
<evidence type="ECO:0000256" key="2">
    <source>
        <dbReference type="ARBA" id="ARBA00022884"/>
    </source>
</evidence>
<dbReference type="GO" id="GO:0003727">
    <property type="term" value="F:single-stranded RNA binding"/>
    <property type="evidence" value="ECO:0007669"/>
    <property type="project" value="InterPro"/>
</dbReference>
<evidence type="ECO:0000256" key="1">
    <source>
        <dbReference type="ARBA" id="ARBA00008396"/>
    </source>
</evidence>
<feature type="domain" description="RNA-binding S4" evidence="6">
    <location>
        <begin position="7"/>
        <end position="68"/>
    </location>
</feature>
<evidence type="ECO:0000256" key="4">
    <source>
        <dbReference type="PROSITE-ProRule" id="PRU00182"/>
    </source>
</evidence>
<evidence type="ECO:0000313" key="7">
    <source>
        <dbReference type="EMBL" id="RAJ86046.1"/>
    </source>
</evidence>
<comment type="caution">
    <text evidence="7">The sequence shown here is derived from an EMBL/GenBank/DDBJ whole genome shotgun (WGS) entry which is preliminary data.</text>
</comment>
<name>A0A327WF47_9BACT</name>
<dbReference type="PROSITE" id="PS50889">
    <property type="entry name" value="S4"/>
    <property type="match status" value="1"/>
</dbReference>
<dbReference type="InterPro" id="IPR025708">
    <property type="entry name" value="HSP15"/>
</dbReference>
<evidence type="ECO:0000313" key="8">
    <source>
        <dbReference type="Proteomes" id="UP000249819"/>
    </source>
</evidence>
<dbReference type="SMART" id="SM00363">
    <property type="entry name" value="S4"/>
    <property type="match status" value="1"/>
</dbReference>
<dbReference type="PIRSF" id="PIRSF016821">
    <property type="entry name" value="HSP15"/>
    <property type="match status" value="1"/>
</dbReference>
<comment type="similarity">
    <text evidence="1">Belongs to the HSP15 family.</text>
</comment>
<dbReference type="GO" id="GO:0043023">
    <property type="term" value="F:ribosomal large subunit binding"/>
    <property type="evidence" value="ECO:0007669"/>
    <property type="project" value="InterPro"/>
</dbReference>
<dbReference type="OrthoDB" id="9797176at2"/>